<evidence type="ECO:0000313" key="4">
    <source>
        <dbReference type="EMBL" id="GJS69241.1"/>
    </source>
</evidence>
<protein>
    <submittedName>
        <fullName evidence="4">Zinc finger, CCHC-type containing protein</fullName>
    </submittedName>
</protein>
<keyword evidence="2" id="KW-0378">Hydrolase</keyword>
<organism evidence="4 5">
    <name type="scientific">Tanacetum coccineum</name>
    <dbReference type="NCBI Taxonomy" id="301880"/>
    <lineage>
        <taxon>Eukaryota</taxon>
        <taxon>Viridiplantae</taxon>
        <taxon>Streptophyta</taxon>
        <taxon>Embryophyta</taxon>
        <taxon>Tracheophyta</taxon>
        <taxon>Spermatophyta</taxon>
        <taxon>Magnoliopsida</taxon>
        <taxon>eudicotyledons</taxon>
        <taxon>Gunneridae</taxon>
        <taxon>Pentapetalae</taxon>
        <taxon>asterids</taxon>
        <taxon>campanulids</taxon>
        <taxon>Asterales</taxon>
        <taxon>Asteraceae</taxon>
        <taxon>Asteroideae</taxon>
        <taxon>Anthemideae</taxon>
        <taxon>Anthemidinae</taxon>
        <taxon>Tanacetum</taxon>
    </lineage>
</organism>
<evidence type="ECO:0000259" key="3">
    <source>
        <dbReference type="PROSITE" id="PS50994"/>
    </source>
</evidence>
<dbReference type="PANTHER" id="PTHR42648">
    <property type="entry name" value="TRANSPOSASE, PUTATIVE-RELATED"/>
    <property type="match status" value="1"/>
</dbReference>
<evidence type="ECO:0000256" key="1">
    <source>
        <dbReference type="ARBA" id="ARBA00022723"/>
    </source>
</evidence>
<dbReference type="InterPro" id="IPR012337">
    <property type="entry name" value="RNaseH-like_sf"/>
</dbReference>
<dbReference type="InterPro" id="IPR039537">
    <property type="entry name" value="Retrotran_Ty1/copia-like"/>
</dbReference>
<dbReference type="SUPFAM" id="SSF53098">
    <property type="entry name" value="Ribonuclease H-like"/>
    <property type="match status" value="1"/>
</dbReference>
<name>A0ABQ4XWK3_9ASTR</name>
<proteinExistence type="predicted"/>
<dbReference type="Pfam" id="PF07727">
    <property type="entry name" value="RVT_2"/>
    <property type="match status" value="1"/>
</dbReference>
<reference evidence="4" key="2">
    <citation type="submission" date="2022-01" db="EMBL/GenBank/DDBJ databases">
        <authorList>
            <person name="Yamashiro T."/>
            <person name="Shiraishi A."/>
            <person name="Satake H."/>
            <person name="Nakayama K."/>
        </authorList>
    </citation>
    <scope>NUCLEOTIDE SEQUENCE</scope>
</reference>
<comment type="caution">
    <text evidence="4">The sequence shown here is derived from an EMBL/GenBank/DDBJ whole genome shotgun (WGS) entry which is preliminary data.</text>
</comment>
<evidence type="ECO:0000313" key="5">
    <source>
        <dbReference type="Proteomes" id="UP001151760"/>
    </source>
</evidence>
<sequence length="188" mass="21818">MALTFRPYFTKDEDLPNLDFSDFERCVECIKGKMTKGNKKGATRSARLLELIHTDICRPFTSGIGGHKLFIAFIDDYSRYMYLFFINEKSKSLEMFKTFKAEVENQLDRKIKVVRSDRGDEYYGRHTDELAELPKGAKPVGCKLVFKTKLDPNGNVKRYKAHLVAKGYTQKEGIDYKESFLLYLEKIP</sequence>
<evidence type="ECO:0000256" key="2">
    <source>
        <dbReference type="ARBA" id="ARBA00022801"/>
    </source>
</evidence>
<dbReference type="InterPro" id="IPR036397">
    <property type="entry name" value="RNaseH_sf"/>
</dbReference>
<dbReference type="Proteomes" id="UP001151760">
    <property type="component" value="Unassembled WGS sequence"/>
</dbReference>
<dbReference type="Gene3D" id="3.30.420.10">
    <property type="entry name" value="Ribonuclease H-like superfamily/Ribonuclease H"/>
    <property type="match status" value="1"/>
</dbReference>
<accession>A0ABQ4XWK3</accession>
<feature type="domain" description="Integrase catalytic" evidence="3">
    <location>
        <begin position="44"/>
        <end position="188"/>
    </location>
</feature>
<reference evidence="4" key="1">
    <citation type="journal article" date="2022" name="Int. J. Mol. Sci.">
        <title>Draft Genome of Tanacetum Coccineum: Genomic Comparison of Closely Related Tanacetum-Family Plants.</title>
        <authorList>
            <person name="Yamashiro T."/>
            <person name="Shiraishi A."/>
            <person name="Nakayama K."/>
            <person name="Satake H."/>
        </authorList>
    </citation>
    <scope>NUCLEOTIDE SEQUENCE</scope>
</reference>
<keyword evidence="1" id="KW-0479">Metal-binding</keyword>
<dbReference type="PANTHER" id="PTHR42648:SF28">
    <property type="entry name" value="TRANSPOSON-ENCODED PROTEIN WITH RIBONUCLEASE H-LIKE AND RETROVIRUS ZINC FINGER-LIKE DOMAINS"/>
    <property type="match status" value="1"/>
</dbReference>
<dbReference type="PROSITE" id="PS50994">
    <property type="entry name" value="INTEGRASE"/>
    <property type="match status" value="1"/>
</dbReference>
<dbReference type="EMBL" id="BQNB010009849">
    <property type="protein sequence ID" value="GJS69241.1"/>
    <property type="molecule type" value="Genomic_DNA"/>
</dbReference>
<dbReference type="InterPro" id="IPR001584">
    <property type="entry name" value="Integrase_cat-core"/>
</dbReference>
<keyword evidence="5" id="KW-1185">Reference proteome</keyword>
<gene>
    <name evidence="4" type="ORF">Tco_0702082</name>
</gene>
<dbReference type="InterPro" id="IPR013103">
    <property type="entry name" value="RVT_2"/>
</dbReference>